<keyword evidence="2" id="KW-1185">Reference proteome</keyword>
<organism evidence="1 2">
    <name type="scientific">Phytophthora lilii</name>
    <dbReference type="NCBI Taxonomy" id="2077276"/>
    <lineage>
        <taxon>Eukaryota</taxon>
        <taxon>Sar</taxon>
        <taxon>Stramenopiles</taxon>
        <taxon>Oomycota</taxon>
        <taxon>Peronosporomycetes</taxon>
        <taxon>Peronosporales</taxon>
        <taxon>Peronosporaceae</taxon>
        <taxon>Phytophthora</taxon>
    </lineage>
</organism>
<evidence type="ECO:0000313" key="1">
    <source>
        <dbReference type="EMBL" id="GMF20157.1"/>
    </source>
</evidence>
<reference evidence="1" key="1">
    <citation type="submission" date="2023-04" db="EMBL/GenBank/DDBJ databases">
        <title>Phytophthora lilii NBRC 32176.</title>
        <authorList>
            <person name="Ichikawa N."/>
            <person name="Sato H."/>
            <person name="Tonouchi N."/>
        </authorList>
    </citation>
    <scope>NUCLEOTIDE SEQUENCE</scope>
    <source>
        <strain evidence="1">NBRC 32176</strain>
    </source>
</reference>
<evidence type="ECO:0000313" key="2">
    <source>
        <dbReference type="Proteomes" id="UP001165083"/>
    </source>
</evidence>
<name>A0A9W6TUZ8_9STRA</name>
<accession>A0A9W6TUZ8</accession>
<dbReference type="EMBL" id="BSXW01000366">
    <property type="protein sequence ID" value="GMF20157.1"/>
    <property type="molecule type" value="Genomic_DNA"/>
</dbReference>
<dbReference type="AlphaFoldDB" id="A0A9W6TUZ8"/>
<proteinExistence type="predicted"/>
<protein>
    <submittedName>
        <fullName evidence="1">Unnamed protein product</fullName>
    </submittedName>
</protein>
<dbReference type="OrthoDB" id="136738at2759"/>
<gene>
    <name evidence="1" type="ORF">Plil01_000780000</name>
</gene>
<comment type="caution">
    <text evidence="1">The sequence shown here is derived from an EMBL/GenBank/DDBJ whole genome shotgun (WGS) entry which is preliminary data.</text>
</comment>
<dbReference type="Proteomes" id="UP001165083">
    <property type="component" value="Unassembled WGS sequence"/>
</dbReference>
<sequence>MSTSDVLLRKCSKPKSRDILSPRAKYTESMEVMNDLDTIMQSMGSPKYKGMLSALNKFRDQAAAAIVPRLVSNNSGGNTANAEASICFGEEDASVTSSKMFDNEDQTLRSIKITITVTGTQLSTMGQYYEINRSIKVVKDTMDWILALPPFDAFAIPGGFDEFVASSKVLRPLARCTIEN</sequence>